<evidence type="ECO:0000256" key="9">
    <source>
        <dbReference type="ARBA" id="ARBA00022843"/>
    </source>
</evidence>
<evidence type="ECO:0000256" key="13">
    <source>
        <dbReference type="ARBA" id="ARBA00023136"/>
    </source>
</evidence>
<evidence type="ECO:0000256" key="17">
    <source>
        <dbReference type="SAM" id="MobiDB-lite"/>
    </source>
</evidence>
<feature type="region of interest" description="Disordered" evidence="17">
    <location>
        <begin position="492"/>
        <end position="526"/>
    </location>
</feature>
<evidence type="ECO:0000256" key="12">
    <source>
        <dbReference type="ARBA" id="ARBA00023128"/>
    </source>
</evidence>
<keyword evidence="4" id="KW-0597">Phosphoprotein</keyword>
<dbReference type="InterPro" id="IPR051254">
    <property type="entry name" value="PPP1R15"/>
</dbReference>
<keyword evidence="8" id="KW-0256">Endoplasmic reticulum</keyword>
<dbReference type="GeneID" id="101824834"/>
<feature type="compositionally biased region" description="Acidic residues" evidence="17">
    <location>
        <begin position="452"/>
        <end position="462"/>
    </location>
</feature>
<feature type="compositionally biased region" description="Low complexity" evidence="17">
    <location>
        <begin position="658"/>
        <end position="689"/>
    </location>
</feature>
<evidence type="ECO:0000256" key="7">
    <source>
        <dbReference type="ARBA" id="ARBA00022787"/>
    </source>
</evidence>
<evidence type="ECO:0000256" key="11">
    <source>
        <dbReference type="ARBA" id="ARBA00023016"/>
    </source>
</evidence>
<evidence type="ECO:0000256" key="14">
    <source>
        <dbReference type="ARBA" id="ARBA00040008"/>
    </source>
</evidence>
<dbReference type="GO" id="GO:0005741">
    <property type="term" value="C:mitochondrial outer membrane"/>
    <property type="evidence" value="ECO:0007669"/>
    <property type="project" value="UniProtKB-SubCell"/>
</dbReference>
<keyword evidence="19" id="KW-1185">Reference proteome</keyword>
<feature type="region of interest" description="Disordered" evidence="17">
    <location>
        <begin position="47"/>
        <end position="148"/>
    </location>
</feature>
<gene>
    <name evidence="20" type="primary">Ppp1r15a</name>
</gene>
<feature type="compositionally biased region" description="Basic and acidic residues" evidence="17">
    <location>
        <begin position="200"/>
        <end position="210"/>
    </location>
</feature>
<evidence type="ECO:0000256" key="8">
    <source>
        <dbReference type="ARBA" id="ARBA00022824"/>
    </source>
</evidence>
<organism evidence="19 20">
    <name type="scientific">Mesocricetus auratus</name>
    <name type="common">Golden hamster</name>
    <dbReference type="NCBI Taxonomy" id="10036"/>
    <lineage>
        <taxon>Eukaryota</taxon>
        <taxon>Metazoa</taxon>
        <taxon>Chordata</taxon>
        <taxon>Craniata</taxon>
        <taxon>Vertebrata</taxon>
        <taxon>Euteleostomi</taxon>
        <taxon>Mammalia</taxon>
        <taxon>Eutheria</taxon>
        <taxon>Euarchontoglires</taxon>
        <taxon>Glires</taxon>
        <taxon>Rodentia</taxon>
        <taxon>Myomorpha</taxon>
        <taxon>Muroidea</taxon>
        <taxon>Cricetidae</taxon>
        <taxon>Cricetinae</taxon>
        <taxon>Mesocricetus</taxon>
    </lineage>
</organism>
<keyword evidence="9" id="KW-0832">Ubl conjugation</keyword>
<evidence type="ECO:0000256" key="5">
    <source>
        <dbReference type="ARBA" id="ARBA00022703"/>
    </source>
</evidence>
<dbReference type="GO" id="GO:0005789">
    <property type="term" value="C:endoplasmic reticulum membrane"/>
    <property type="evidence" value="ECO:0007669"/>
    <property type="project" value="UniProtKB-SubCell"/>
</dbReference>
<comment type="subunit">
    <text evidence="16">Interacts with PPP1CA. Interacts with EIF2S1. Interacts with PCNA. Interacts with LYN and KMT2A/MLL1. Interacts with PPP1R1A and SMARCB1. Interacts with SMAD7. Interacts with BAG1. Interacts with NOX4.</text>
</comment>
<dbReference type="RefSeq" id="XP_012979577.1">
    <property type="nucleotide sequence ID" value="XM_013124123.3"/>
</dbReference>
<dbReference type="Pfam" id="PF10488">
    <property type="entry name" value="PP1c_bdg"/>
    <property type="match status" value="1"/>
</dbReference>
<keyword evidence="5" id="KW-0053">Apoptosis</keyword>
<dbReference type="GO" id="GO:0019888">
    <property type="term" value="F:protein phosphatase regulator activity"/>
    <property type="evidence" value="ECO:0007669"/>
    <property type="project" value="TreeGrafter"/>
</dbReference>
<dbReference type="GO" id="GO:0006915">
    <property type="term" value="P:apoptotic process"/>
    <property type="evidence" value="ECO:0007669"/>
    <property type="project" value="UniProtKB-KW"/>
</dbReference>
<dbReference type="CTD" id="23645"/>
<comment type="subcellular location">
    <subcellularLocation>
        <location evidence="1">Endoplasmic reticulum membrane</location>
        <topology evidence="1">Peripheral membrane protein</topology>
        <orientation evidence="1">Cytoplasmic side</orientation>
    </subcellularLocation>
    <subcellularLocation>
        <location evidence="2">Mitochondrion outer membrane</location>
        <topology evidence="2">Peripheral membrane protein</topology>
        <orientation evidence="2">Cytoplasmic side</orientation>
    </subcellularLocation>
</comment>
<keyword evidence="7" id="KW-1000">Mitochondrion outer membrane</keyword>
<feature type="compositionally biased region" description="Basic and acidic residues" evidence="17">
    <location>
        <begin position="174"/>
        <end position="184"/>
    </location>
</feature>
<dbReference type="AlphaFoldDB" id="A0A1U8CJL6"/>
<evidence type="ECO:0000313" key="19">
    <source>
        <dbReference type="Proteomes" id="UP000886700"/>
    </source>
</evidence>
<evidence type="ECO:0000256" key="1">
    <source>
        <dbReference type="ARBA" id="ARBA00004397"/>
    </source>
</evidence>
<dbReference type="STRING" id="10036.ENSMAUP00000019852"/>
<evidence type="ECO:0000256" key="15">
    <source>
        <dbReference type="ARBA" id="ARBA00042438"/>
    </source>
</evidence>
<dbReference type="eggNOG" id="ENOG502S745">
    <property type="taxonomic scope" value="Eukaryota"/>
</dbReference>
<dbReference type="PANTHER" id="PTHR16489">
    <property type="entry name" value="GH11727P"/>
    <property type="match status" value="1"/>
</dbReference>
<keyword evidence="13" id="KW-0472">Membrane</keyword>
<reference evidence="20" key="1">
    <citation type="submission" date="2025-08" db="UniProtKB">
        <authorList>
            <consortium name="RefSeq"/>
        </authorList>
    </citation>
    <scope>IDENTIFICATION</scope>
    <source>
        <tissue evidence="20">Liver</tissue>
    </source>
</reference>
<feature type="compositionally biased region" description="Acidic residues" evidence="17">
    <location>
        <begin position="76"/>
        <end position="87"/>
    </location>
</feature>
<dbReference type="KEGG" id="maua:101824834"/>
<feature type="compositionally biased region" description="Acidic residues" evidence="17">
    <location>
        <begin position="323"/>
        <end position="334"/>
    </location>
</feature>
<evidence type="ECO:0000256" key="2">
    <source>
        <dbReference type="ARBA" id="ARBA00004570"/>
    </source>
</evidence>
<feature type="compositionally biased region" description="Basic and acidic residues" evidence="17">
    <location>
        <begin position="226"/>
        <end position="240"/>
    </location>
</feature>
<dbReference type="OrthoDB" id="5976067at2759"/>
<dbReference type="InterPro" id="IPR019523">
    <property type="entry name" value="Prot_Pase1_reg-su15A/B_C"/>
</dbReference>
<protein>
    <recommendedName>
        <fullName evidence="14">Protein phosphatase 1 regulatory subunit 15A</fullName>
    </recommendedName>
    <alternativeName>
        <fullName evidence="15">Growth arrest and DNA damage-inducible protein GADD34</fullName>
    </alternativeName>
</protein>
<dbReference type="Proteomes" id="UP000886700">
    <property type="component" value="Unplaced"/>
</dbReference>
<dbReference type="PANTHER" id="PTHR16489:SF14">
    <property type="entry name" value="PROTEIN PHOSPHATASE 1 REGULATORY SUBUNIT 15A"/>
    <property type="match status" value="1"/>
</dbReference>
<feature type="domain" description="Protein phosphatase 1 regulatory subunit 15A/B C-terminal" evidence="18">
    <location>
        <begin position="582"/>
        <end position="648"/>
    </location>
</feature>
<accession>A0A1U8CJL6</accession>
<keyword evidence="12" id="KW-0496">Mitochondrion</keyword>
<keyword evidence="10" id="KW-0810">Translation regulation</keyword>
<evidence type="ECO:0000256" key="6">
    <source>
        <dbReference type="ARBA" id="ARBA00022737"/>
    </source>
</evidence>
<name>A0A1U8CJL6_MESAU</name>
<feature type="region of interest" description="Disordered" evidence="17">
    <location>
        <begin position="164"/>
        <end position="472"/>
    </location>
</feature>
<evidence type="ECO:0000256" key="4">
    <source>
        <dbReference type="ARBA" id="ARBA00022553"/>
    </source>
</evidence>
<evidence type="ECO:0000256" key="10">
    <source>
        <dbReference type="ARBA" id="ARBA00022845"/>
    </source>
</evidence>
<sequence>MAPSPRPQHALLWRDAHSFYLLSPLMGFLSRAWSRLRGPEAPEPWLAETATGADQIEAKALLSPPLVPESHLPQGEAEESGAPEEGEAAQGPCLDVQANSFPPETWGLSNDEYREKPGRGGPTEQGSAHTAGLPVPLSPRLQRADKSLGEVVAGEQGVTQLAYPKPHWEGCCPSREEERGETVKKASRASAGHKSVTYRATDEEGIENKADPPSSPPGSRSTAGEHCSKQEGEADPEPHRAGRGQPCQRAEAGEEGKALSPPTSPENAFLKAWVCRPGEDAEDDNGDDDSDWGSAGEEGKALSPPTSPENAFLKAWVCRPGEDAEDDNGDDDSDWGSAGEEGKALSPPTSPENAFLKAWVCRPGEDAEDDNGDDDSDWGSAGEEGKALSPPTSPENAFLKAWVCRPGEDAEDDNGDDDSDWGSAGEEGKALSPPTSPENAFLKAWVCRPGEDAEDDDDDDSDWGSAGEGSLAQTCATPHTSAFLKAWVYCPGEDSEDTDWEDEAPEDSEAADRGKSQAQGCLPGEQTEALVEAEPSLFQVAFYLPGEKPASPWTAPKLPLRLQRRLELLRAPTQDQDPDTPPRARKVRFSEKVAVHFLAVWAGPAQAARRGPWEQLARDRSRFARRIAQAEEKLGPCLTPAFRARAWARRGNPPLPQAFPAALPQHGPSSSSEATPSSPSVTSEAPPSSLDIGGRRG</sequence>
<evidence type="ECO:0000256" key="3">
    <source>
        <dbReference type="ARBA" id="ARBA00010161"/>
    </source>
</evidence>
<evidence type="ECO:0000259" key="18">
    <source>
        <dbReference type="Pfam" id="PF10488"/>
    </source>
</evidence>
<comment type="similarity">
    <text evidence="3">Belongs to the PPP1R15 family.</text>
</comment>
<evidence type="ECO:0000313" key="20">
    <source>
        <dbReference type="RefSeq" id="XP_012979577.1"/>
    </source>
</evidence>
<feature type="compositionally biased region" description="Acidic residues" evidence="17">
    <location>
        <begin position="280"/>
        <end position="291"/>
    </location>
</feature>
<feature type="compositionally biased region" description="Acidic residues" evidence="17">
    <location>
        <begin position="366"/>
        <end position="377"/>
    </location>
</feature>
<dbReference type="GO" id="GO:0000164">
    <property type="term" value="C:protein phosphatase type 1 complex"/>
    <property type="evidence" value="ECO:0007669"/>
    <property type="project" value="TreeGrafter"/>
</dbReference>
<feature type="compositionally biased region" description="Acidic residues" evidence="17">
    <location>
        <begin position="493"/>
        <end position="509"/>
    </location>
</feature>
<keyword evidence="11" id="KW-0346">Stress response</keyword>
<proteinExistence type="inferred from homology"/>
<keyword evidence="6" id="KW-0677">Repeat</keyword>
<feature type="region of interest" description="Disordered" evidence="17">
    <location>
        <begin position="648"/>
        <end position="697"/>
    </location>
</feature>
<evidence type="ECO:0000256" key="16">
    <source>
        <dbReference type="ARBA" id="ARBA00047011"/>
    </source>
</evidence>
<dbReference type="GO" id="GO:0034976">
    <property type="term" value="P:response to endoplasmic reticulum stress"/>
    <property type="evidence" value="ECO:0007669"/>
    <property type="project" value="TreeGrafter"/>
</dbReference>
<dbReference type="GO" id="GO:0006417">
    <property type="term" value="P:regulation of translation"/>
    <property type="evidence" value="ECO:0007669"/>
    <property type="project" value="UniProtKB-KW"/>
</dbReference>
<feature type="compositionally biased region" description="Acidic residues" evidence="17">
    <location>
        <begin position="409"/>
        <end position="420"/>
    </location>
</feature>